<keyword evidence="1" id="KW-0719">Serine esterase</keyword>
<dbReference type="EMBL" id="CAAHFH010000003">
    <property type="protein sequence ID" value="VGO23218.1"/>
    <property type="molecule type" value="Genomic_DNA"/>
</dbReference>
<sequence length="414" mass="47242">MMHYLKFTVVTTAILLVVASTIAAAEPADTNYDEKKVPPYELPKLLIDKASQSVGRSEWDSHRRTEILHLFEESVYGKTPKRQLSVRYEVIDSDANAFNGRATRKQIAAFFGEKQYRIDILLYIPNKSKGPVPAFLGMNFYGNHTVHSDPKIIQREKKKARGSFSKRWQAELIIDHGYALATIHRDQVAPDNYRNGFTDGIHPLFYTNGQKKPKPDEWGSIGAWAWSLSRVLDYLETNKQINASHVAVIGHSRLGKTALWAGAQDTRFAMVISNNSGCGGAALYRRCYGERIHHIMKKVSYWFCTNHRQYQKREHELPVDQHMLLALIAPRPLYVASATADRWADPKGEFLAAKHASPVYDLFDTSSLSGHEMPKPDQPIHSTIGYHLRTGKHDMTADDWRQYIKFANRFLKQE</sequence>
<proteinExistence type="predicted"/>
<dbReference type="Proteomes" id="UP000346198">
    <property type="component" value="Unassembled WGS sequence"/>
</dbReference>
<keyword evidence="3" id="KW-0378">Hydrolase</keyword>
<dbReference type="GO" id="GO:0052689">
    <property type="term" value="F:carboxylic ester hydrolase activity"/>
    <property type="evidence" value="ECO:0007669"/>
    <property type="project" value="UniProtKB-KW"/>
</dbReference>
<evidence type="ECO:0000313" key="6">
    <source>
        <dbReference type="EMBL" id="VGO23218.1"/>
    </source>
</evidence>
<evidence type="ECO:0000256" key="3">
    <source>
        <dbReference type="ARBA" id="ARBA00022801"/>
    </source>
</evidence>
<feature type="chain" id="PRO_5025506914" evidence="4">
    <location>
        <begin position="26"/>
        <end position="414"/>
    </location>
</feature>
<dbReference type="SUPFAM" id="SSF53474">
    <property type="entry name" value="alpha/beta-Hydrolases"/>
    <property type="match status" value="1"/>
</dbReference>
<gene>
    <name evidence="6" type="primary">cesA_3</name>
    <name evidence="6" type="ORF">SCARR_05325</name>
</gene>
<dbReference type="InterPro" id="IPR054579">
    <property type="entry name" value="GCE-like_dom"/>
</dbReference>
<feature type="domain" description="4-O-methyl-glucuronoyl methylesterase-like" evidence="5">
    <location>
        <begin position="172"/>
        <end position="362"/>
    </location>
</feature>
<dbReference type="Pfam" id="PF22244">
    <property type="entry name" value="GCE_fung"/>
    <property type="match status" value="1"/>
</dbReference>
<evidence type="ECO:0000256" key="1">
    <source>
        <dbReference type="ARBA" id="ARBA00022487"/>
    </source>
</evidence>
<name>A0A6C2USI5_9BACT</name>
<dbReference type="RefSeq" id="WP_222846478.1">
    <property type="nucleotide sequence ID" value="NZ_CAAHFH010000003.1"/>
</dbReference>
<organism evidence="6 7">
    <name type="scientific">Pontiella sulfatireligans</name>
    <dbReference type="NCBI Taxonomy" id="2750658"/>
    <lineage>
        <taxon>Bacteria</taxon>
        <taxon>Pseudomonadati</taxon>
        <taxon>Kiritimatiellota</taxon>
        <taxon>Kiritimatiellia</taxon>
        <taxon>Kiritimatiellales</taxon>
        <taxon>Pontiellaceae</taxon>
        <taxon>Pontiella</taxon>
    </lineage>
</organism>
<evidence type="ECO:0000256" key="2">
    <source>
        <dbReference type="ARBA" id="ARBA00022729"/>
    </source>
</evidence>
<protein>
    <submittedName>
        <fullName evidence="6">Multidomain esterase</fullName>
    </submittedName>
</protein>
<evidence type="ECO:0000256" key="4">
    <source>
        <dbReference type="SAM" id="SignalP"/>
    </source>
</evidence>
<evidence type="ECO:0000259" key="5">
    <source>
        <dbReference type="Pfam" id="PF22244"/>
    </source>
</evidence>
<dbReference type="Gene3D" id="3.40.50.1820">
    <property type="entry name" value="alpha/beta hydrolase"/>
    <property type="match status" value="1"/>
</dbReference>
<keyword evidence="2 4" id="KW-0732">Signal</keyword>
<dbReference type="InterPro" id="IPR029058">
    <property type="entry name" value="AB_hydrolase_fold"/>
</dbReference>
<feature type="signal peptide" evidence="4">
    <location>
        <begin position="1"/>
        <end position="25"/>
    </location>
</feature>
<evidence type="ECO:0000313" key="7">
    <source>
        <dbReference type="Proteomes" id="UP000346198"/>
    </source>
</evidence>
<keyword evidence="7" id="KW-1185">Reference proteome</keyword>
<accession>A0A6C2USI5</accession>
<reference evidence="6 7" key="1">
    <citation type="submission" date="2019-04" db="EMBL/GenBank/DDBJ databases">
        <authorList>
            <person name="Van Vliet M D."/>
        </authorList>
    </citation>
    <scope>NUCLEOTIDE SEQUENCE [LARGE SCALE GENOMIC DNA]</scope>
    <source>
        <strain evidence="6 7">F21</strain>
    </source>
</reference>
<dbReference type="AlphaFoldDB" id="A0A6C2USI5"/>